<accession>A0ABV0J1P9</accession>
<dbReference type="InterPro" id="IPR029068">
    <property type="entry name" value="Glyas_Bleomycin-R_OHBP_Dase"/>
</dbReference>
<dbReference type="EMBL" id="JAMPKM010000001">
    <property type="protein sequence ID" value="MEP0815695.1"/>
    <property type="molecule type" value="Genomic_DNA"/>
</dbReference>
<dbReference type="SUPFAM" id="SSF54593">
    <property type="entry name" value="Glyoxalase/Bleomycin resistance protein/Dihydroxybiphenyl dioxygenase"/>
    <property type="match status" value="1"/>
</dbReference>
<proteinExistence type="predicted"/>
<evidence type="ECO:0000313" key="2">
    <source>
        <dbReference type="EMBL" id="MEP0815695.1"/>
    </source>
</evidence>
<dbReference type="Gene3D" id="3.10.180.10">
    <property type="entry name" value="2,3-Dihydroxybiphenyl 1,2-Dioxygenase, domain 1"/>
    <property type="match status" value="1"/>
</dbReference>
<comment type="caution">
    <text evidence="2">The sequence shown here is derived from an EMBL/GenBank/DDBJ whole genome shotgun (WGS) entry which is preliminary data.</text>
</comment>
<gene>
    <name evidence="2" type="ORF">NC998_01135</name>
</gene>
<organism evidence="2 3">
    <name type="scientific">Trichocoleus desertorum GB2-A4</name>
    <dbReference type="NCBI Taxonomy" id="2933944"/>
    <lineage>
        <taxon>Bacteria</taxon>
        <taxon>Bacillati</taxon>
        <taxon>Cyanobacteriota</taxon>
        <taxon>Cyanophyceae</taxon>
        <taxon>Leptolyngbyales</taxon>
        <taxon>Trichocoleusaceae</taxon>
        <taxon>Trichocoleus</taxon>
    </lineage>
</organism>
<sequence length="139" mass="16019">MRFNFLRKRVGWVDDKKMMRCQTAWVTIAATDFDRLLEFYRQFLQQDPQLLLPNVYAEFRLPGLKLGIFKPKTSHQSEFQAPEHSAMSLCLEVEDLDTAIAQLEAIAAPPLGEIIVATHGREIYAYDPEGNRLILHQTI</sequence>
<reference evidence="2 3" key="1">
    <citation type="submission" date="2022-04" db="EMBL/GenBank/DDBJ databases">
        <title>Positive selection, recombination, and allopatry shape intraspecific diversity of widespread and dominant cyanobacteria.</title>
        <authorList>
            <person name="Wei J."/>
            <person name="Shu W."/>
            <person name="Hu C."/>
        </authorList>
    </citation>
    <scope>NUCLEOTIDE SEQUENCE [LARGE SCALE GENOMIC DNA]</scope>
    <source>
        <strain evidence="2 3">GB2-A4</strain>
    </source>
</reference>
<dbReference type="Pfam" id="PF00903">
    <property type="entry name" value="Glyoxalase"/>
    <property type="match status" value="1"/>
</dbReference>
<dbReference type="PROSITE" id="PS51819">
    <property type="entry name" value="VOC"/>
    <property type="match status" value="1"/>
</dbReference>
<dbReference type="Proteomes" id="UP001464891">
    <property type="component" value="Unassembled WGS sequence"/>
</dbReference>
<keyword evidence="3" id="KW-1185">Reference proteome</keyword>
<name>A0ABV0J1P9_9CYAN</name>
<dbReference type="InterPro" id="IPR052164">
    <property type="entry name" value="Anthracycline_SecMetBiosynth"/>
</dbReference>
<dbReference type="InterPro" id="IPR037523">
    <property type="entry name" value="VOC_core"/>
</dbReference>
<feature type="domain" description="VOC" evidence="1">
    <location>
        <begin position="22"/>
        <end position="138"/>
    </location>
</feature>
<protein>
    <submittedName>
        <fullName evidence="2">VOC family protein</fullName>
    </submittedName>
</protein>
<evidence type="ECO:0000259" key="1">
    <source>
        <dbReference type="PROSITE" id="PS51819"/>
    </source>
</evidence>
<dbReference type="PANTHER" id="PTHR33993:SF14">
    <property type="entry name" value="GB|AAF24581.1"/>
    <property type="match status" value="1"/>
</dbReference>
<evidence type="ECO:0000313" key="3">
    <source>
        <dbReference type="Proteomes" id="UP001464891"/>
    </source>
</evidence>
<dbReference type="PANTHER" id="PTHR33993">
    <property type="entry name" value="GLYOXALASE-RELATED"/>
    <property type="match status" value="1"/>
</dbReference>
<dbReference type="InterPro" id="IPR004360">
    <property type="entry name" value="Glyas_Fos-R_dOase_dom"/>
</dbReference>